<keyword evidence="5" id="KW-0597">Phosphoprotein</keyword>
<keyword evidence="9" id="KW-1185">Reference proteome</keyword>
<dbReference type="Pfam" id="PF00072">
    <property type="entry name" value="Response_reg"/>
    <property type="match status" value="1"/>
</dbReference>
<reference evidence="8 9" key="1">
    <citation type="submission" date="2016-03" db="EMBL/GenBank/DDBJ databases">
        <authorList>
            <person name="Ploux O."/>
        </authorList>
    </citation>
    <scope>NUCLEOTIDE SEQUENCE [LARGE SCALE GENOMIC DNA]</scope>
    <source>
        <strain evidence="8 9">R0</strain>
    </source>
</reference>
<evidence type="ECO:0000313" key="9">
    <source>
        <dbReference type="Proteomes" id="UP000075320"/>
    </source>
</evidence>
<dbReference type="InterPro" id="IPR011006">
    <property type="entry name" value="CheY-like_superfamily"/>
</dbReference>
<keyword evidence="1" id="KW-0547">Nucleotide-binding</keyword>
<dbReference type="Proteomes" id="UP000075320">
    <property type="component" value="Unassembled WGS sequence"/>
</dbReference>
<dbReference type="InterPro" id="IPR001789">
    <property type="entry name" value="Sig_transdc_resp-reg_receiver"/>
</dbReference>
<evidence type="ECO:0000256" key="5">
    <source>
        <dbReference type="PROSITE-ProRule" id="PRU00169"/>
    </source>
</evidence>
<dbReference type="GO" id="GO:0000160">
    <property type="term" value="P:phosphorelay signal transduction system"/>
    <property type="evidence" value="ECO:0007669"/>
    <property type="project" value="InterPro"/>
</dbReference>
<dbReference type="InterPro" id="IPR027417">
    <property type="entry name" value="P-loop_NTPase"/>
</dbReference>
<organism evidence="8 9">
    <name type="scientific">Bdellovibrio bacteriovorus</name>
    <dbReference type="NCBI Taxonomy" id="959"/>
    <lineage>
        <taxon>Bacteria</taxon>
        <taxon>Pseudomonadati</taxon>
        <taxon>Bdellovibrionota</taxon>
        <taxon>Bdellovibrionia</taxon>
        <taxon>Bdellovibrionales</taxon>
        <taxon>Pseudobdellovibrionaceae</taxon>
        <taxon>Bdellovibrio</taxon>
    </lineage>
</organism>
<dbReference type="SUPFAM" id="SSF52540">
    <property type="entry name" value="P-loop containing nucleoside triphosphate hydrolases"/>
    <property type="match status" value="1"/>
</dbReference>
<dbReference type="EMBL" id="LUKE01000001">
    <property type="protein sequence ID" value="KYG65798.1"/>
    <property type="molecule type" value="Genomic_DNA"/>
</dbReference>
<sequence length="453" mass="50902">MTSTRVFSLLIVDDDPLVHQSLKLALPSHWKVFSATKLEAIQYTRFYHAAFVDMHLSPGANKADGPAVIEKLTKHNNQLEVVAMSGDLSRELMETCLKAGAQRFLAKPLMPEEILLILEKIEALWDLRNVDPSADRGEIRWVGTSEASQKIKKRIADLRGETSPVLLEGETGCGKEVIARILNQQEGERPFIAVNLASIPDNLFESEMFGHVKGAFTGAEQNKVGLTEAANGGDLFLDEIEALPLTQQAKLLRFLETGEVRRVGAKESTTVKTRVIAATNKPLDKMVANGEFREDLLYRLNSQRVELPPLRQRLDDIDELAKHFLAAERPRRNKTIADDGLAAMKKYNWPGNVRELKRVCEQLSLTSPLPFIRAEDVLNWLRPTAVFSEGVPSYTAIDFNKGFNTLVEEFEAHVIRTCLKQTKDIETAAKILQISRSNLYKKIKDYKIEEEPS</sequence>
<dbReference type="PANTHER" id="PTHR32071:SF99">
    <property type="entry name" value="TRANSCRIPTIONAL REGULATORY PROTEIN"/>
    <property type="match status" value="1"/>
</dbReference>
<dbReference type="Gene3D" id="3.40.50.300">
    <property type="entry name" value="P-loop containing nucleotide triphosphate hydrolases"/>
    <property type="match status" value="1"/>
</dbReference>
<dbReference type="FunFam" id="3.40.50.300:FF:000006">
    <property type="entry name" value="DNA-binding transcriptional regulator NtrC"/>
    <property type="match status" value="1"/>
</dbReference>
<keyword evidence="2" id="KW-0067">ATP-binding</keyword>
<feature type="modified residue" description="4-aspartylphosphate" evidence="5">
    <location>
        <position position="53"/>
    </location>
</feature>
<evidence type="ECO:0000259" key="7">
    <source>
        <dbReference type="PROSITE" id="PS50110"/>
    </source>
</evidence>
<dbReference type="SMART" id="SM00448">
    <property type="entry name" value="REC"/>
    <property type="match status" value="1"/>
</dbReference>
<dbReference type="Gene3D" id="1.10.10.60">
    <property type="entry name" value="Homeodomain-like"/>
    <property type="match status" value="1"/>
</dbReference>
<dbReference type="InterPro" id="IPR058031">
    <property type="entry name" value="AAA_lid_NorR"/>
</dbReference>
<dbReference type="SUPFAM" id="SSF46689">
    <property type="entry name" value="Homeodomain-like"/>
    <property type="match status" value="1"/>
</dbReference>
<dbReference type="Pfam" id="PF25601">
    <property type="entry name" value="AAA_lid_14"/>
    <property type="match status" value="1"/>
</dbReference>
<dbReference type="Pfam" id="PF00158">
    <property type="entry name" value="Sigma54_activat"/>
    <property type="match status" value="1"/>
</dbReference>
<keyword evidence="3" id="KW-0805">Transcription regulation</keyword>
<keyword evidence="4" id="KW-0804">Transcription</keyword>
<dbReference type="InterPro" id="IPR003593">
    <property type="entry name" value="AAA+_ATPase"/>
</dbReference>
<dbReference type="PROSITE" id="PS50045">
    <property type="entry name" value="SIGMA54_INTERACT_4"/>
    <property type="match status" value="1"/>
</dbReference>
<evidence type="ECO:0000256" key="2">
    <source>
        <dbReference type="ARBA" id="ARBA00022840"/>
    </source>
</evidence>
<evidence type="ECO:0000259" key="6">
    <source>
        <dbReference type="PROSITE" id="PS50045"/>
    </source>
</evidence>
<dbReference type="PROSITE" id="PS50110">
    <property type="entry name" value="RESPONSE_REGULATORY"/>
    <property type="match status" value="1"/>
</dbReference>
<dbReference type="InterPro" id="IPR002078">
    <property type="entry name" value="Sigma_54_int"/>
</dbReference>
<gene>
    <name evidence="8" type="ORF">AZI86_01610</name>
</gene>
<dbReference type="CDD" id="cd00156">
    <property type="entry name" value="REC"/>
    <property type="match status" value="1"/>
</dbReference>
<dbReference type="Gene3D" id="3.40.50.2300">
    <property type="match status" value="1"/>
</dbReference>
<dbReference type="GO" id="GO:0006355">
    <property type="term" value="P:regulation of DNA-templated transcription"/>
    <property type="evidence" value="ECO:0007669"/>
    <property type="project" value="InterPro"/>
</dbReference>
<dbReference type="CDD" id="cd00009">
    <property type="entry name" value="AAA"/>
    <property type="match status" value="1"/>
</dbReference>
<dbReference type="SUPFAM" id="SSF52172">
    <property type="entry name" value="CheY-like"/>
    <property type="match status" value="1"/>
</dbReference>
<dbReference type="InterPro" id="IPR002197">
    <property type="entry name" value="HTH_Fis"/>
</dbReference>
<dbReference type="PANTHER" id="PTHR32071">
    <property type="entry name" value="TRANSCRIPTIONAL REGULATORY PROTEIN"/>
    <property type="match status" value="1"/>
</dbReference>
<evidence type="ECO:0000256" key="1">
    <source>
        <dbReference type="ARBA" id="ARBA00022741"/>
    </source>
</evidence>
<accession>A0A150WN28</accession>
<protein>
    <submittedName>
        <fullName evidence="8">Transcriptional regulator</fullName>
    </submittedName>
</protein>
<feature type="domain" description="Sigma-54 factor interaction" evidence="6">
    <location>
        <begin position="141"/>
        <end position="365"/>
    </location>
</feature>
<dbReference type="SMART" id="SM00382">
    <property type="entry name" value="AAA"/>
    <property type="match status" value="1"/>
</dbReference>
<evidence type="ECO:0000256" key="3">
    <source>
        <dbReference type="ARBA" id="ARBA00023015"/>
    </source>
</evidence>
<dbReference type="OrthoDB" id="5288051at2"/>
<feature type="domain" description="Response regulatory" evidence="7">
    <location>
        <begin position="8"/>
        <end position="122"/>
    </location>
</feature>
<dbReference type="InterPro" id="IPR009057">
    <property type="entry name" value="Homeodomain-like_sf"/>
</dbReference>
<dbReference type="RefSeq" id="WP_061833341.1">
    <property type="nucleotide sequence ID" value="NZ_LUKE01000001.1"/>
</dbReference>
<evidence type="ECO:0000256" key="4">
    <source>
        <dbReference type="ARBA" id="ARBA00023163"/>
    </source>
</evidence>
<proteinExistence type="predicted"/>
<name>A0A150WN28_BDEBC</name>
<dbReference type="Gene3D" id="1.10.8.60">
    <property type="match status" value="1"/>
</dbReference>
<dbReference type="GO" id="GO:0043565">
    <property type="term" value="F:sequence-specific DNA binding"/>
    <property type="evidence" value="ECO:0007669"/>
    <property type="project" value="InterPro"/>
</dbReference>
<evidence type="ECO:0000313" key="8">
    <source>
        <dbReference type="EMBL" id="KYG65798.1"/>
    </source>
</evidence>
<dbReference type="GO" id="GO:0005524">
    <property type="term" value="F:ATP binding"/>
    <property type="evidence" value="ECO:0007669"/>
    <property type="project" value="UniProtKB-KW"/>
</dbReference>
<dbReference type="AlphaFoldDB" id="A0A150WN28"/>
<comment type="caution">
    <text evidence="8">The sequence shown here is derived from an EMBL/GenBank/DDBJ whole genome shotgun (WGS) entry which is preliminary data.</text>
</comment>
<dbReference type="Pfam" id="PF02954">
    <property type="entry name" value="HTH_8"/>
    <property type="match status" value="1"/>
</dbReference>